<feature type="binding site" evidence="4">
    <location>
        <position position="30"/>
    </location>
    <ligand>
        <name>Mg(2+)</name>
        <dbReference type="ChEBI" id="CHEBI:18420"/>
    </ligand>
</feature>
<dbReference type="InterPro" id="IPR023214">
    <property type="entry name" value="HAD_sf"/>
</dbReference>
<evidence type="ECO:0000256" key="4">
    <source>
        <dbReference type="PIRSR" id="PIRSR000915-3"/>
    </source>
</evidence>
<proteinExistence type="inferred from homology"/>
<protein>
    <submittedName>
        <fullName evidence="7">4-nitrophenylphosphatase</fullName>
    </submittedName>
</protein>
<evidence type="ECO:0000313" key="7">
    <source>
        <dbReference type="RefSeq" id="XP_623802.2"/>
    </source>
</evidence>
<dbReference type="PANTHER" id="PTHR19288">
    <property type="entry name" value="4-NITROPHENYLPHOSPHATASE-RELATED"/>
    <property type="match status" value="1"/>
</dbReference>
<reference evidence="5" key="1">
    <citation type="submission" date="2021-01" db="UniProtKB">
        <authorList>
            <consortium name="EnsemblMetazoa"/>
        </authorList>
    </citation>
    <scope>IDENTIFICATION</scope>
    <source>
        <strain evidence="5">DH4</strain>
    </source>
</reference>
<accession>A0A7M7RAE6</accession>
<feature type="binding site" evidence="3">
    <location>
        <begin position="61"/>
        <end position="63"/>
    </location>
    <ligand>
        <name>substrate</name>
    </ligand>
</feature>
<dbReference type="Pfam" id="PF13242">
    <property type="entry name" value="Hydrolase_like"/>
    <property type="match status" value="1"/>
</dbReference>
<evidence type="ECO:0000256" key="2">
    <source>
        <dbReference type="PIRSR" id="PIRSR000915-1"/>
    </source>
</evidence>
<sequence>MAIPLDLREATTEQMQDFLNSFDIIFSDCDGVIWHLLNPIPGSILSLRKLQDLGKRLYLVSNNSNISIDEYIKRFKKYGLIVEPEQIIISVKVISSYLKKLKVSRKVVVLATLQFRESLKKDGFHTILPSFEINEQESLNTIKNIIHNQTCDDIDAVVLDFCNYDWGLIVFLLKCLNNESVHYITGCTDEYISYSCNEKIIGSGPFIDIISKYSKRSPIKCAKPSQVLKQYVFDTCNVQDPGRCLFIGDSIKTDMKFAHMCGFKKMFVDTGIETIKNAIKNEETCPHFYLPSLGMLYPIIDSLQKNISSKQNI</sequence>
<dbReference type="PANTHER" id="PTHR19288:SF4">
    <property type="entry name" value="RE04130P-RELATED"/>
    <property type="match status" value="1"/>
</dbReference>
<dbReference type="SUPFAM" id="SSF56784">
    <property type="entry name" value="HAD-like"/>
    <property type="match status" value="1"/>
</dbReference>
<dbReference type="AlphaFoldDB" id="A0A7M7RAE6"/>
<name>A0A7M7RAE6_APIME</name>
<comment type="cofactor">
    <cofactor evidence="4">
        <name>Mg(2+)</name>
        <dbReference type="ChEBI" id="CHEBI:18420"/>
    </cofactor>
    <text evidence="4">Divalent metal ions. Mg(2+) is the most effective.</text>
</comment>
<dbReference type="InterPro" id="IPR036412">
    <property type="entry name" value="HAD-like_sf"/>
</dbReference>
<keyword evidence="6" id="KW-1185">Reference proteome</keyword>
<dbReference type="EnsemblMetazoa" id="XM_623799">
    <property type="protein sequence ID" value="XP_623802"/>
    <property type="gene ID" value="LOC551405"/>
</dbReference>
<dbReference type="GO" id="GO:0046872">
    <property type="term" value="F:metal ion binding"/>
    <property type="evidence" value="ECO:0007669"/>
    <property type="project" value="UniProtKB-KW"/>
</dbReference>
<accession>A0A8B9B127</accession>
<dbReference type="RefSeq" id="XP_623802.2">
    <property type="nucleotide sequence ID" value="XM_623799.6"/>
</dbReference>
<evidence type="ECO:0000313" key="6">
    <source>
        <dbReference type="Proteomes" id="UP000005203"/>
    </source>
</evidence>
<gene>
    <name evidence="7" type="primary">LOC551405</name>
</gene>
<dbReference type="InterPro" id="IPR006357">
    <property type="entry name" value="HAD-SF_hydro_IIA"/>
</dbReference>
<keyword evidence="4" id="KW-0479">Metal-binding</keyword>
<dbReference type="GO" id="GO:0005737">
    <property type="term" value="C:cytoplasm"/>
    <property type="evidence" value="ECO:0007669"/>
    <property type="project" value="TreeGrafter"/>
</dbReference>
<dbReference type="Proteomes" id="UP000005203">
    <property type="component" value="Linkage group LG7"/>
</dbReference>
<dbReference type="PIRSF" id="PIRSF000915">
    <property type="entry name" value="PGP-type_phosphatase"/>
    <property type="match status" value="1"/>
</dbReference>
<evidence type="ECO:0000313" key="5">
    <source>
        <dbReference type="EnsemblMetazoa" id="XP_623802"/>
    </source>
</evidence>
<keyword evidence="1" id="KW-0378">Hydrolase</keyword>
<dbReference type="Gene3D" id="3.40.50.1000">
    <property type="entry name" value="HAD superfamily/HAD-like"/>
    <property type="match status" value="2"/>
</dbReference>
<comment type="similarity">
    <text evidence="1">Belongs to the HAD-like hydrolase superfamily.</text>
</comment>
<dbReference type="KEGG" id="ame:551405"/>
<feature type="active site" description="Nucleophile" evidence="2">
    <location>
        <position position="28"/>
    </location>
</feature>
<feature type="active site" description="Proton donor" evidence="2">
    <location>
        <position position="30"/>
    </location>
</feature>
<feature type="binding site" evidence="4">
    <location>
        <position position="28"/>
    </location>
    <ligand>
        <name>Mg(2+)</name>
        <dbReference type="ChEBI" id="CHEBI:18420"/>
    </ligand>
</feature>
<dbReference type="Pfam" id="PF13344">
    <property type="entry name" value="Hydrolase_6"/>
    <property type="match status" value="1"/>
</dbReference>
<dbReference type="GeneID" id="551405"/>
<dbReference type="GO" id="GO:0016791">
    <property type="term" value="F:phosphatase activity"/>
    <property type="evidence" value="ECO:0007669"/>
    <property type="project" value="TreeGrafter"/>
</dbReference>
<dbReference type="OrthoDB" id="413953at2759"/>
<evidence type="ECO:0000256" key="1">
    <source>
        <dbReference type="PIRNR" id="PIRNR000915"/>
    </source>
</evidence>
<keyword evidence="4" id="KW-0460">Magnesium</keyword>
<organism evidence="5">
    <name type="scientific">Apis mellifera</name>
    <name type="common">Honeybee</name>
    <dbReference type="NCBI Taxonomy" id="7460"/>
    <lineage>
        <taxon>Eukaryota</taxon>
        <taxon>Metazoa</taxon>
        <taxon>Ecdysozoa</taxon>
        <taxon>Arthropoda</taxon>
        <taxon>Hexapoda</taxon>
        <taxon>Insecta</taxon>
        <taxon>Pterygota</taxon>
        <taxon>Neoptera</taxon>
        <taxon>Endopterygota</taxon>
        <taxon>Hymenoptera</taxon>
        <taxon>Apocrita</taxon>
        <taxon>Aculeata</taxon>
        <taxon>Apoidea</taxon>
        <taxon>Anthophila</taxon>
        <taxon>Apidae</taxon>
        <taxon>Apis</taxon>
    </lineage>
</organism>
<feature type="binding site" evidence="4">
    <location>
        <position position="249"/>
    </location>
    <ligand>
        <name>Mg(2+)</name>
        <dbReference type="ChEBI" id="CHEBI:18420"/>
    </ligand>
</feature>
<evidence type="ECO:0000256" key="3">
    <source>
        <dbReference type="PIRSR" id="PIRSR000915-2"/>
    </source>
</evidence>
<feature type="binding site" evidence="3">
    <location>
        <position position="223"/>
    </location>
    <ligand>
        <name>substrate</name>
    </ligand>
</feature>
<reference evidence="7" key="2">
    <citation type="submission" date="2025-04" db="UniProtKB">
        <authorList>
            <consortium name="RefSeq"/>
        </authorList>
    </citation>
    <scope>IDENTIFICATION</scope>
    <source>
        <strain evidence="7">DH4</strain>
        <tissue evidence="7">Whole body</tissue>
    </source>
</reference>
<dbReference type="NCBIfam" id="TIGR01460">
    <property type="entry name" value="HAD-SF-IIA"/>
    <property type="match status" value="1"/>
</dbReference>